<accession>A0A8J6BAJ1</accession>
<sequence>MEIALHKGTSTLGCRSSVCARVTRTRRRDIALSDTQPERRTAGRAARALGRSALHAAAAQQGRWATPSSTSLNVSQGRCTVGRAAGALGRSAVHAARSPGRRSAIRNAGRWATPQLWTMPSTMDIASRELWLMDSAASIGNAHEVQEEDAHESIVELTSEELHGCNDHLDNNGHNTM</sequence>
<reference evidence="1" key="1">
    <citation type="journal article" date="2021" name="bioRxiv">
        <title>Whole Genome Assembly and Annotation of Northern Wild Rice, Zizania palustris L., Supports a Whole Genome Duplication in the Zizania Genus.</title>
        <authorList>
            <person name="Haas M."/>
            <person name="Kono T."/>
            <person name="Macchietto M."/>
            <person name="Millas R."/>
            <person name="McGilp L."/>
            <person name="Shao M."/>
            <person name="Duquette J."/>
            <person name="Hirsch C.N."/>
            <person name="Kimball J."/>
        </authorList>
    </citation>
    <scope>NUCLEOTIDE SEQUENCE</scope>
    <source>
        <tissue evidence="1">Fresh leaf tissue</tissue>
    </source>
</reference>
<protein>
    <submittedName>
        <fullName evidence="1">Uncharacterized protein</fullName>
    </submittedName>
</protein>
<proteinExistence type="predicted"/>
<reference evidence="1" key="2">
    <citation type="submission" date="2021-02" db="EMBL/GenBank/DDBJ databases">
        <authorList>
            <person name="Kimball J.A."/>
            <person name="Haas M.W."/>
            <person name="Macchietto M."/>
            <person name="Kono T."/>
            <person name="Duquette J."/>
            <person name="Shao M."/>
        </authorList>
    </citation>
    <scope>NUCLEOTIDE SEQUENCE</scope>
    <source>
        <tissue evidence="1">Fresh leaf tissue</tissue>
    </source>
</reference>
<evidence type="ECO:0000313" key="2">
    <source>
        <dbReference type="Proteomes" id="UP000729402"/>
    </source>
</evidence>
<dbReference type="Proteomes" id="UP000729402">
    <property type="component" value="Unassembled WGS sequence"/>
</dbReference>
<organism evidence="1 2">
    <name type="scientific">Zizania palustris</name>
    <name type="common">Northern wild rice</name>
    <dbReference type="NCBI Taxonomy" id="103762"/>
    <lineage>
        <taxon>Eukaryota</taxon>
        <taxon>Viridiplantae</taxon>
        <taxon>Streptophyta</taxon>
        <taxon>Embryophyta</taxon>
        <taxon>Tracheophyta</taxon>
        <taxon>Spermatophyta</taxon>
        <taxon>Magnoliopsida</taxon>
        <taxon>Liliopsida</taxon>
        <taxon>Poales</taxon>
        <taxon>Poaceae</taxon>
        <taxon>BOP clade</taxon>
        <taxon>Oryzoideae</taxon>
        <taxon>Oryzeae</taxon>
        <taxon>Zizaniinae</taxon>
        <taxon>Zizania</taxon>
    </lineage>
</organism>
<evidence type="ECO:0000313" key="1">
    <source>
        <dbReference type="EMBL" id="KAG8084462.1"/>
    </source>
</evidence>
<keyword evidence="2" id="KW-1185">Reference proteome</keyword>
<dbReference type="EMBL" id="JAAALK010000082">
    <property type="protein sequence ID" value="KAG8084462.1"/>
    <property type="molecule type" value="Genomic_DNA"/>
</dbReference>
<dbReference type="AlphaFoldDB" id="A0A8J6BAJ1"/>
<name>A0A8J6BAJ1_ZIZPA</name>
<comment type="caution">
    <text evidence="1">The sequence shown here is derived from an EMBL/GenBank/DDBJ whole genome shotgun (WGS) entry which is preliminary data.</text>
</comment>
<gene>
    <name evidence="1" type="ORF">GUJ93_ZPchr0010g11086</name>
</gene>